<feature type="transmembrane region" description="Helical" evidence="1">
    <location>
        <begin position="84"/>
        <end position="107"/>
    </location>
</feature>
<protein>
    <submittedName>
        <fullName evidence="2">Uncharacterized protein</fullName>
    </submittedName>
</protein>
<evidence type="ECO:0000313" key="2">
    <source>
        <dbReference type="EMBL" id="KII60630.1"/>
    </source>
</evidence>
<reference evidence="2 3" key="1">
    <citation type="journal article" date="2014" name="Genome Biol. Evol.">
        <title>The genome of the myxosporean Thelohanellus kitauei shows adaptations to nutrient acquisition within its fish host.</title>
        <authorList>
            <person name="Yang Y."/>
            <person name="Xiong J."/>
            <person name="Zhou Z."/>
            <person name="Huo F."/>
            <person name="Miao W."/>
            <person name="Ran C."/>
            <person name="Liu Y."/>
            <person name="Zhang J."/>
            <person name="Feng J."/>
            <person name="Wang M."/>
            <person name="Wang M."/>
            <person name="Wang L."/>
            <person name="Yao B."/>
        </authorList>
    </citation>
    <scope>NUCLEOTIDE SEQUENCE [LARGE SCALE GENOMIC DNA]</scope>
    <source>
        <strain evidence="2">Wuqing</strain>
    </source>
</reference>
<keyword evidence="3" id="KW-1185">Reference proteome</keyword>
<evidence type="ECO:0000256" key="1">
    <source>
        <dbReference type="SAM" id="Phobius"/>
    </source>
</evidence>
<comment type="caution">
    <text evidence="2">The sequence shown here is derived from an EMBL/GenBank/DDBJ whole genome shotgun (WGS) entry which is preliminary data.</text>
</comment>
<dbReference type="AlphaFoldDB" id="A0A0C2M0V9"/>
<keyword evidence="1" id="KW-0472">Membrane</keyword>
<evidence type="ECO:0000313" key="3">
    <source>
        <dbReference type="Proteomes" id="UP000031668"/>
    </source>
</evidence>
<keyword evidence="1" id="KW-0812">Transmembrane</keyword>
<gene>
    <name evidence="2" type="ORF">RF11_02141</name>
</gene>
<accession>A0A0C2M0V9</accession>
<dbReference type="EMBL" id="JWZT01005543">
    <property type="protein sequence ID" value="KII60630.1"/>
    <property type="molecule type" value="Genomic_DNA"/>
</dbReference>
<sequence>MKDTDIRTKYLSVKEFKIKLTCISDNIKLVYTPNIHINTDKDVPFVLSIRRLNETEKEYRDEAEVICQVDHYFLVTTKACAIDVIILISIGLAVIVVVTGITLPILLV</sequence>
<name>A0A0C2M0V9_THEKT</name>
<dbReference type="Proteomes" id="UP000031668">
    <property type="component" value="Unassembled WGS sequence"/>
</dbReference>
<keyword evidence="1" id="KW-1133">Transmembrane helix</keyword>
<proteinExistence type="predicted"/>
<organism evidence="2 3">
    <name type="scientific">Thelohanellus kitauei</name>
    <name type="common">Myxosporean</name>
    <dbReference type="NCBI Taxonomy" id="669202"/>
    <lineage>
        <taxon>Eukaryota</taxon>
        <taxon>Metazoa</taxon>
        <taxon>Cnidaria</taxon>
        <taxon>Myxozoa</taxon>
        <taxon>Myxosporea</taxon>
        <taxon>Bivalvulida</taxon>
        <taxon>Platysporina</taxon>
        <taxon>Myxobolidae</taxon>
        <taxon>Thelohanellus</taxon>
    </lineage>
</organism>